<dbReference type="InterPro" id="IPR031656">
    <property type="entry name" value="DAO_C"/>
</dbReference>
<keyword evidence="5" id="KW-0274">FAD</keyword>
<proteinExistence type="inferred from homology"/>
<evidence type="ECO:0000256" key="4">
    <source>
        <dbReference type="ARBA" id="ARBA00022798"/>
    </source>
</evidence>
<comment type="cofactor">
    <cofactor evidence="1">
        <name>FAD</name>
        <dbReference type="ChEBI" id="CHEBI:57692"/>
    </cofactor>
</comment>
<dbReference type="EMBL" id="RQGF01000020">
    <property type="protein sequence ID" value="TGL62073.1"/>
    <property type="molecule type" value="Genomic_DNA"/>
</dbReference>
<dbReference type="InterPro" id="IPR038299">
    <property type="entry name" value="DAO_C_sf"/>
</dbReference>
<evidence type="ECO:0000259" key="7">
    <source>
        <dbReference type="Pfam" id="PF01266"/>
    </source>
</evidence>
<sequence length="539" mass="60522">MSIITLSRFIEHHKDEEFDCLIIGGGITGAALAYEASSRGYSVALVEKDDFGGATSAATGKLIHGGLRYLKQFEIGLVRESLRERRILSNIAPNFIYPYPIILPNTGWIEKIGLFVYDLLSFDRNFVRDKSKRIPGFKILSQKEIKGSIPSSEEKKIRNAILYYDCLSISPERLTLTFIKSAAVYGAKVSNYTEVKNLTIQENRVLGAEVLDKLTGKIVKLRAKVTINATGAWTQKLLNTSKETEGPTPKTRSEGIYLITRKLSDQMFLYVGGKSHFSFAPWRNHSLIGPTDTPYQGDVSEWKISAESVENFLSAINSTANLKENLTKKDVLFVYGGLRPLAETNLEDTYTASRRSEFHDHEEDNIKGLITAAGGKYTTSREFARNIFENIIKKVNKHPKPSISHKKYLYACDIPNIEEFISRKKRSRSDIGENTIDYLIRHYGLEYETILDLAYNSPELGIQANDDGEIFAQVVFAIRNEMALTLKDIFFRRTGMGALGHPGCKVIDQVAKLAASELGWTKDKLSEELASIEEAFKIP</sequence>
<dbReference type="Pfam" id="PF01266">
    <property type="entry name" value="DAO"/>
    <property type="match status" value="1"/>
</dbReference>
<dbReference type="GO" id="GO:0006071">
    <property type="term" value="P:glycerol metabolic process"/>
    <property type="evidence" value="ECO:0007669"/>
    <property type="project" value="UniProtKB-KW"/>
</dbReference>
<dbReference type="Pfam" id="PF16901">
    <property type="entry name" value="DAO_C"/>
    <property type="match status" value="1"/>
</dbReference>
<reference evidence="9" key="1">
    <citation type="journal article" date="2019" name="PLoS Negl. Trop. Dis.">
        <title>Revisiting the worldwide diversity of Leptospira species in the environment.</title>
        <authorList>
            <person name="Vincent A.T."/>
            <person name="Schiettekatte O."/>
            <person name="Bourhy P."/>
            <person name="Veyrier F.J."/>
            <person name="Picardeau M."/>
        </authorList>
    </citation>
    <scope>NUCLEOTIDE SEQUENCE [LARGE SCALE GENOMIC DNA]</scope>
    <source>
        <strain evidence="9">201702455</strain>
    </source>
</reference>
<dbReference type="PRINTS" id="PR01001">
    <property type="entry name" value="FADG3PDH"/>
</dbReference>
<dbReference type="PANTHER" id="PTHR11985:SF35">
    <property type="entry name" value="ANAEROBIC GLYCEROL-3-PHOSPHATE DEHYDROGENASE SUBUNIT A"/>
    <property type="match status" value="1"/>
</dbReference>
<evidence type="ECO:0000259" key="8">
    <source>
        <dbReference type="Pfam" id="PF16901"/>
    </source>
</evidence>
<dbReference type="AlphaFoldDB" id="A0A4R9KB85"/>
<dbReference type="Gene3D" id="1.10.8.870">
    <property type="entry name" value="Alpha-glycerophosphate oxidase, cap domain"/>
    <property type="match status" value="1"/>
</dbReference>
<evidence type="ECO:0000256" key="1">
    <source>
        <dbReference type="ARBA" id="ARBA00001974"/>
    </source>
</evidence>
<evidence type="ECO:0000256" key="6">
    <source>
        <dbReference type="ARBA" id="ARBA00023002"/>
    </source>
</evidence>
<evidence type="ECO:0000313" key="10">
    <source>
        <dbReference type="Proteomes" id="UP000297762"/>
    </source>
</evidence>
<dbReference type="GO" id="GO:0004368">
    <property type="term" value="F:glycerol-3-phosphate dehydrogenase (quinone) activity"/>
    <property type="evidence" value="ECO:0007669"/>
    <property type="project" value="InterPro"/>
</dbReference>
<feature type="domain" description="FAD dependent oxidoreductase" evidence="7">
    <location>
        <begin position="19"/>
        <end position="345"/>
    </location>
</feature>
<dbReference type="InterPro" id="IPR006076">
    <property type="entry name" value="FAD-dep_OxRdtase"/>
</dbReference>
<evidence type="ECO:0000313" key="9">
    <source>
        <dbReference type="EMBL" id="TGL62073.1"/>
    </source>
</evidence>
<accession>A0A4R9KB85</accession>
<dbReference type="OrthoDB" id="9801699at2"/>
<keyword evidence="3" id="KW-0285">Flavoprotein</keyword>
<dbReference type="RefSeq" id="WP_135649161.1">
    <property type="nucleotide sequence ID" value="NZ_RQGF01000020.1"/>
</dbReference>
<dbReference type="Gene3D" id="3.30.9.10">
    <property type="entry name" value="D-Amino Acid Oxidase, subunit A, domain 2"/>
    <property type="match status" value="1"/>
</dbReference>
<evidence type="ECO:0000256" key="3">
    <source>
        <dbReference type="ARBA" id="ARBA00022630"/>
    </source>
</evidence>
<evidence type="ECO:0000256" key="2">
    <source>
        <dbReference type="ARBA" id="ARBA00007330"/>
    </source>
</evidence>
<keyword evidence="10" id="KW-1185">Reference proteome</keyword>
<organism evidence="9 10">
    <name type="scientific">Leptospira sarikeiensis</name>
    <dbReference type="NCBI Taxonomy" id="2484943"/>
    <lineage>
        <taxon>Bacteria</taxon>
        <taxon>Pseudomonadati</taxon>
        <taxon>Spirochaetota</taxon>
        <taxon>Spirochaetia</taxon>
        <taxon>Leptospirales</taxon>
        <taxon>Leptospiraceae</taxon>
        <taxon>Leptospira</taxon>
    </lineage>
</organism>
<name>A0A4R9KB85_9LEPT</name>
<dbReference type="InterPro" id="IPR000447">
    <property type="entry name" value="G3P_DH_FAD-dep"/>
</dbReference>
<dbReference type="Proteomes" id="UP000297762">
    <property type="component" value="Unassembled WGS sequence"/>
</dbReference>
<protein>
    <submittedName>
        <fullName evidence="9">Glycerol-3-phosphate dehydrogenase/oxidase</fullName>
    </submittedName>
</protein>
<dbReference type="PANTHER" id="PTHR11985">
    <property type="entry name" value="GLYCEROL-3-PHOSPHATE DEHYDROGENASE"/>
    <property type="match status" value="1"/>
</dbReference>
<dbReference type="Gene3D" id="3.50.50.60">
    <property type="entry name" value="FAD/NAD(P)-binding domain"/>
    <property type="match status" value="1"/>
</dbReference>
<comment type="similarity">
    <text evidence="2">Belongs to the FAD-dependent glycerol-3-phosphate dehydrogenase family.</text>
</comment>
<dbReference type="GO" id="GO:0046168">
    <property type="term" value="P:glycerol-3-phosphate catabolic process"/>
    <property type="evidence" value="ECO:0007669"/>
    <property type="project" value="TreeGrafter"/>
</dbReference>
<gene>
    <name evidence="9" type="ORF">EHQ64_09030</name>
</gene>
<comment type="caution">
    <text evidence="9">The sequence shown here is derived from an EMBL/GenBank/DDBJ whole genome shotgun (WGS) entry which is preliminary data.</text>
</comment>
<dbReference type="SUPFAM" id="SSF51905">
    <property type="entry name" value="FAD/NAD(P)-binding domain"/>
    <property type="match status" value="1"/>
</dbReference>
<keyword evidence="4" id="KW-0319">Glycerol metabolism</keyword>
<evidence type="ECO:0000256" key="5">
    <source>
        <dbReference type="ARBA" id="ARBA00022827"/>
    </source>
</evidence>
<feature type="domain" description="Alpha-glycerophosphate oxidase C-terminal" evidence="8">
    <location>
        <begin position="425"/>
        <end position="524"/>
    </location>
</feature>
<keyword evidence="6" id="KW-0560">Oxidoreductase</keyword>
<dbReference type="InterPro" id="IPR036188">
    <property type="entry name" value="FAD/NAD-bd_sf"/>
</dbReference>